<proteinExistence type="predicted"/>
<gene>
    <name evidence="1" type="ORF">B5F32_09720</name>
</gene>
<dbReference type="EMBL" id="NFJX01000007">
    <property type="protein sequence ID" value="OUP19195.1"/>
    <property type="molecule type" value="Genomic_DNA"/>
</dbReference>
<protein>
    <submittedName>
        <fullName evidence="1">Uncharacterized protein</fullName>
    </submittedName>
</protein>
<dbReference type="AlphaFoldDB" id="A0A1Y4IFU2"/>
<organism evidence="1 2">
    <name type="scientific">Parabacteroides distasonis</name>
    <dbReference type="NCBI Taxonomy" id="823"/>
    <lineage>
        <taxon>Bacteria</taxon>
        <taxon>Pseudomonadati</taxon>
        <taxon>Bacteroidota</taxon>
        <taxon>Bacteroidia</taxon>
        <taxon>Bacteroidales</taxon>
        <taxon>Tannerellaceae</taxon>
        <taxon>Parabacteroides</taxon>
    </lineage>
</organism>
<evidence type="ECO:0000313" key="2">
    <source>
        <dbReference type="Proteomes" id="UP000195950"/>
    </source>
</evidence>
<name>A0A1Y4IFU2_PARDI</name>
<evidence type="ECO:0000313" key="1">
    <source>
        <dbReference type="EMBL" id="OUP19195.1"/>
    </source>
</evidence>
<accession>A0A1Y4IFU2</accession>
<sequence>MAADKPIYIFGGSEIYRLPYIHLLQNNSAPMDRNKNSIQMGYQCKNPFVCCLFIFYIFVSRSFPLPSAFMSTDIERGKVFGVNTLRRRKIQSETACRPTFQLSRADVLPSQTSNGKGRMTESGNL</sequence>
<reference evidence="2" key="1">
    <citation type="submission" date="2017-04" db="EMBL/GenBank/DDBJ databases">
        <title>Function of individual gut microbiota members based on whole genome sequencing of pure cultures obtained from chicken caecum.</title>
        <authorList>
            <person name="Medvecky M."/>
            <person name="Cejkova D."/>
            <person name="Polansky O."/>
            <person name="Karasova D."/>
            <person name="Kubasova T."/>
            <person name="Cizek A."/>
            <person name="Rychlik I."/>
        </authorList>
    </citation>
    <scope>NUCLEOTIDE SEQUENCE [LARGE SCALE GENOMIC DNA]</scope>
    <source>
        <strain evidence="2">An199</strain>
    </source>
</reference>
<comment type="caution">
    <text evidence="1">The sequence shown here is derived from an EMBL/GenBank/DDBJ whole genome shotgun (WGS) entry which is preliminary data.</text>
</comment>
<dbReference type="Proteomes" id="UP000195950">
    <property type="component" value="Unassembled WGS sequence"/>
</dbReference>